<comment type="caution">
    <text evidence="1">The sequence shown here is derived from an EMBL/GenBank/DDBJ whole genome shotgun (WGS) entry which is preliminary data.</text>
</comment>
<reference evidence="1 2" key="1">
    <citation type="submission" date="2024-09" db="EMBL/GenBank/DDBJ databases">
        <title>Chromosome-scale assembly of Riccia fluitans.</title>
        <authorList>
            <person name="Paukszto L."/>
            <person name="Sawicki J."/>
            <person name="Karawczyk K."/>
            <person name="Piernik-Szablinska J."/>
            <person name="Szczecinska M."/>
            <person name="Mazdziarz M."/>
        </authorList>
    </citation>
    <scope>NUCLEOTIDE SEQUENCE [LARGE SCALE GENOMIC DNA]</scope>
    <source>
        <strain evidence="1">Rf_01</strain>
        <tissue evidence="1">Aerial parts of the thallus</tissue>
    </source>
</reference>
<protein>
    <submittedName>
        <fullName evidence="1">Uncharacterized protein</fullName>
    </submittedName>
</protein>
<evidence type="ECO:0000313" key="1">
    <source>
        <dbReference type="EMBL" id="KAL2635552.1"/>
    </source>
</evidence>
<keyword evidence="2" id="KW-1185">Reference proteome</keyword>
<gene>
    <name evidence="1" type="ORF">R1flu_007031</name>
</gene>
<dbReference type="Proteomes" id="UP001605036">
    <property type="component" value="Unassembled WGS sequence"/>
</dbReference>
<organism evidence="1 2">
    <name type="scientific">Riccia fluitans</name>
    <dbReference type="NCBI Taxonomy" id="41844"/>
    <lineage>
        <taxon>Eukaryota</taxon>
        <taxon>Viridiplantae</taxon>
        <taxon>Streptophyta</taxon>
        <taxon>Embryophyta</taxon>
        <taxon>Marchantiophyta</taxon>
        <taxon>Marchantiopsida</taxon>
        <taxon>Marchantiidae</taxon>
        <taxon>Marchantiales</taxon>
        <taxon>Ricciaceae</taxon>
        <taxon>Riccia</taxon>
    </lineage>
</organism>
<proteinExistence type="predicted"/>
<dbReference type="AlphaFoldDB" id="A0ABD1YXP3"/>
<dbReference type="EMBL" id="JBHFFA010000003">
    <property type="protein sequence ID" value="KAL2635552.1"/>
    <property type="molecule type" value="Genomic_DNA"/>
</dbReference>
<evidence type="ECO:0000313" key="2">
    <source>
        <dbReference type="Proteomes" id="UP001605036"/>
    </source>
</evidence>
<sequence>MWHPMLSCQPTNQRGGPFTWRGGNAALVKRSGGHFSCPYLFPYAASTRKFLESIEMPEWQSSKASGGAGIGLGERRTIFCYFVLFLSSSRSCRRLALFTDKDHRAEHASTSNSRGHQRECPGRMGIAADRSIGVGSRPTP</sequence>
<name>A0ABD1YXP3_9MARC</name>
<accession>A0ABD1YXP3</accession>